<protein>
    <submittedName>
        <fullName evidence="3">ABC-2 type transport system permease protein</fullName>
    </submittedName>
</protein>
<gene>
    <name evidence="3" type="ORF">SAMN05216246_1089</name>
</gene>
<reference evidence="3 4" key="1">
    <citation type="submission" date="2016-11" db="EMBL/GenBank/DDBJ databases">
        <authorList>
            <person name="Varghese N."/>
            <person name="Submissions S."/>
        </authorList>
    </citation>
    <scope>NUCLEOTIDE SEQUENCE [LARGE SCALE GENOMIC DNA]</scope>
    <source>
        <strain evidence="3 4">PA</strain>
    </source>
</reference>
<feature type="transmembrane region" description="Helical" evidence="2">
    <location>
        <begin position="53"/>
        <end position="73"/>
    </location>
</feature>
<feature type="transmembrane region" description="Helical" evidence="2">
    <location>
        <begin position="85"/>
        <end position="109"/>
    </location>
</feature>
<dbReference type="EMBL" id="FQYL01000008">
    <property type="protein sequence ID" value="SHI97068.1"/>
    <property type="molecule type" value="Genomic_DNA"/>
</dbReference>
<dbReference type="Proteomes" id="UP000184390">
    <property type="component" value="Unassembled WGS sequence"/>
</dbReference>
<evidence type="ECO:0000313" key="3">
    <source>
        <dbReference type="EMBL" id="SHI97068.1"/>
    </source>
</evidence>
<sequence>MSTDTSTDDSTATTTSAPAPRRPGPAPAPSERPSLIPYLLCELRTTVLRADTIIFIVVMPLGMYLLFGTMASYSDIDAGRGNVNAVVMVNMAAFSAAMAATTVAGSSAVELAGGWGRQMGLTPGGMRAYYLVKSAAAVLLSLVPTTLLFGTGAVMGAHCDTPLVWIASFLGCLLPTIPFALYGLAIGMWFPSQGAVGTAAASVTVWAFLSNIFMPLSGTLFTIAHYTPLYGAVTLAQRPIMGDVINTASRIVHESPWIQAANLVAWTLIIAVVCLLSRRRATVRR</sequence>
<feature type="region of interest" description="Disordered" evidence="1">
    <location>
        <begin position="1"/>
        <end position="30"/>
    </location>
</feature>
<dbReference type="RefSeq" id="WP_073453140.1">
    <property type="nucleotide sequence ID" value="NZ_FQYL01000008.1"/>
</dbReference>
<evidence type="ECO:0000313" key="4">
    <source>
        <dbReference type="Proteomes" id="UP000184390"/>
    </source>
</evidence>
<feature type="transmembrane region" description="Helical" evidence="2">
    <location>
        <begin position="163"/>
        <end position="184"/>
    </location>
</feature>
<feature type="compositionally biased region" description="Pro residues" evidence="1">
    <location>
        <begin position="20"/>
        <end position="30"/>
    </location>
</feature>
<name>A0ABY1ICG8_9ACTO</name>
<proteinExistence type="predicted"/>
<evidence type="ECO:0000256" key="1">
    <source>
        <dbReference type="SAM" id="MobiDB-lite"/>
    </source>
</evidence>
<keyword evidence="2" id="KW-0812">Transmembrane</keyword>
<keyword evidence="2" id="KW-0472">Membrane</keyword>
<comment type="caution">
    <text evidence="3">The sequence shown here is derived from an EMBL/GenBank/DDBJ whole genome shotgun (WGS) entry which is preliminary data.</text>
</comment>
<accession>A0ABY1ICG8</accession>
<feature type="transmembrane region" description="Helical" evidence="2">
    <location>
        <begin position="257"/>
        <end position="276"/>
    </location>
</feature>
<keyword evidence="2" id="KW-1133">Transmembrane helix</keyword>
<organism evidence="3 4">
    <name type="scientific">Actinomyces denticolens</name>
    <dbReference type="NCBI Taxonomy" id="52767"/>
    <lineage>
        <taxon>Bacteria</taxon>
        <taxon>Bacillati</taxon>
        <taxon>Actinomycetota</taxon>
        <taxon>Actinomycetes</taxon>
        <taxon>Actinomycetales</taxon>
        <taxon>Actinomycetaceae</taxon>
        <taxon>Actinomyces</taxon>
    </lineage>
</organism>
<feature type="compositionally biased region" description="Low complexity" evidence="1">
    <location>
        <begin position="1"/>
        <end position="19"/>
    </location>
</feature>
<keyword evidence="4" id="KW-1185">Reference proteome</keyword>
<evidence type="ECO:0000256" key="2">
    <source>
        <dbReference type="SAM" id="Phobius"/>
    </source>
</evidence>
<feature type="transmembrane region" description="Helical" evidence="2">
    <location>
        <begin position="130"/>
        <end position="157"/>
    </location>
</feature>